<dbReference type="GO" id="GO:0003677">
    <property type="term" value="F:DNA binding"/>
    <property type="evidence" value="ECO:0007669"/>
    <property type="project" value="UniProtKB-KW"/>
</dbReference>
<keyword evidence="2 8" id="KW-0479">Metal-binding</keyword>
<gene>
    <name evidence="8 12" type="primary">nrdR</name>
    <name evidence="10" type="ORF">CO690_02420</name>
    <name evidence="13" type="ORF">HXO58_00450</name>
    <name evidence="12" type="ORF">HXO61_01530</name>
    <name evidence="14" type="ORF">HXO64_00395</name>
    <name evidence="11" type="ORF">RM6536_0167</name>
</gene>
<dbReference type="PANTHER" id="PTHR30455:SF2">
    <property type="entry name" value="TRANSCRIPTIONAL REPRESSOR NRDR"/>
    <property type="match status" value="1"/>
</dbReference>
<dbReference type="GO" id="GO:0008270">
    <property type="term" value="F:zinc ion binding"/>
    <property type="evidence" value="ECO:0007669"/>
    <property type="project" value="UniProtKB-UniRule"/>
</dbReference>
<comment type="function">
    <text evidence="8">Negatively regulates transcription of bacterial ribonucleotide reductase nrd genes and operons by binding to NrdR-boxes.</text>
</comment>
<evidence type="ECO:0000256" key="6">
    <source>
        <dbReference type="ARBA" id="ARBA00023125"/>
    </source>
</evidence>
<dbReference type="Proteomes" id="UP000218628">
    <property type="component" value="Chromosome"/>
</dbReference>
<dbReference type="Proteomes" id="UP000066203">
    <property type="component" value="Chromosome"/>
</dbReference>
<keyword evidence="8" id="KW-0863">Zinc-finger</keyword>
<comment type="cofactor">
    <cofactor evidence="8">
        <name>Zn(2+)</name>
        <dbReference type="ChEBI" id="CHEBI:29105"/>
    </cofactor>
    <text evidence="8">Binds 1 zinc ion.</text>
</comment>
<dbReference type="GO" id="GO:0045892">
    <property type="term" value="P:negative regulation of DNA-templated transcription"/>
    <property type="evidence" value="ECO:0007669"/>
    <property type="project" value="UniProtKB-UniRule"/>
</dbReference>
<dbReference type="InterPro" id="IPR003796">
    <property type="entry name" value="RNR_NrdR-like"/>
</dbReference>
<dbReference type="HAMAP" id="MF_00440">
    <property type="entry name" value="NrdR"/>
    <property type="match status" value="1"/>
</dbReference>
<evidence type="ECO:0000313" key="14">
    <source>
        <dbReference type="EMBL" id="MBF1663001.1"/>
    </source>
</evidence>
<evidence type="ECO:0000313" key="12">
    <source>
        <dbReference type="EMBL" id="MBF1656607.1"/>
    </source>
</evidence>
<keyword evidence="3 8" id="KW-0547">Nucleotide-binding</keyword>
<organism evidence="11">
    <name type="scientific">Rothia mucilaginosa</name>
    <dbReference type="NCBI Taxonomy" id="43675"/>
    <lineage>
        <taxon>Bacteria</taxon>
        <taxon>Bacillati</taxon>
        <taxon>Actinomycetota</taxon>
        <taxon>Actinomycetes</taxon>
        <taxon>Micrococcales</taxon>
        <taxon>Micrococcaceae</taxon>
        <taxon>Rothia</taxon>
    </lineage>
</organism>
<reference evidence="15" key="2">
    <citation type="submission" date="2015-08" db="EMBL/GenBank/DDBJ databases">
        <title>Complete genome sequence of Rothia mucilaginosa strain NUM-Rm6536.</title>
        <authorList>
            <person name="Nambu T."/>
        </authorList>
    </citation>
    <scope>NUCLEOTIDE SEQUENCE [LARGE SCALE GENOMIC DNA]</scope>
    <source>
        <strain evidence="15">NUM-Rm6536</strain>
    </source>
</reference>
<evidence type="ECO:0000256" key="5">
    <source>
        <dbReference type="ARBA" id="ARBA00023015"/>
    </source>
</evidence>
<dbReference type="Proteomes" id="UP000756427">
    <property type="component" value="Unassembled WGS sequence"/>
</dbReference>
<keyword evidence="6 8" id="KW-0238">DNA-binding</keyword>
<comment type="similarity">
    <text evidence="8">Belongs to the NrdR family.</text>
</comment>
<dbReference type="InterPro" id="IPR055173">
    <property type="entry name" value="NrdR-like_N"/>
</dbReference>
<dbReference type="EMBL" id="AP014938">
    <property type="protein sequence ID" value="BAS19414.1"/>
    <property type="molecule type" value="Genomic_DNA"/>
</dbReference>
<dbReference type="InterPro" id="IPR005144">
    <property type="entry name" value="ATP-cone_dom"/>
</dbReference>
<reference evidence="10" key="3">
    <citation type="submission" date="2017-09" db="EMBL/GenBank/DDBJ databases">
        <title>FDA dAtabase for Regulatory Grade micrObial Sequences (FDA-ARGOS): Supporting development and validation of Infectious Disease Dx tests.</title>
        <authorList>
            <person name="Campos J."/>
            <person name="Goldberg B."/>
            <person name="Tallon L."/>
            <person name="Sadzewicz L."/>
            <person name="Ott S."/>
            <person name="Zhao X."/>
            <person name="Nagaraj S."/>
            <person name="Vavikolanu K."/>
            <person name="Aluvathingal J."/>
            <person name="Nadendla S."/>
            <person name="Geyer C."/>
            <person name="Nandy P."/>
            <person name="Hobson J."/>
            <person name="Sichtig H."/>
        </authorList>
    </citation>
    <scope>NUCLEOTIDE SEQUENCE</scope>
    <source>
        <strain evidence="10">FDAARGOS_369</strain>
    </source>
</reference>
<evidence type="ECO:0000259" key="9">
    <source>
        <dbReference type="PROSITE" id="PS51161"/>
    </source>
</evidence>
<dbReference type="EMBL" id="JABZXL010000001">
    <property type="protein sequence ID" value="MBF1658293.1"/>
    <property type="molecule type" value="Genomic_DNA"/>
</dbReference>
<dbReference type="Proteomes" id="UP000770330">
    <property type="component" value="Unassembled WGS sequence"/>
</dbReference>
<dbReference type="Pfam" id="PF22811">
    <property type="entry name" value="Zn_ribbon_NrdR"/>
    <property type="match status" value="1"/>
</dbReference>
<dbReference type="PANTHER" id="PTHR30455">
    <property type="entry name" value="TRANSCRIPTIONAL REPRESSOR NRDR"/>
    <property type="match status" value="1"/>
</dbReference>
<evidence type="ECO:0000313" key="11">
    <source>
        <dbReference type="EMBL" id="BAS19414.1"/>
    </source>
</evidence>
<evidence type="ECO:0000256" key="8">
    <source>
        <dbReference type="HAMAP-Rule" id="MF_00440"/>
    </source>
</evidence>
<reference evidence="12" key="5">
    <citation type="submission" date="2020-04" db="EMBL/GenBank/DDBJ databases">
        <title>Deep metagenomics examines the oral microbiome during advanced dental caries in children, revealing novel taxa and co-occurrences with host molecules.</title>
        <authorList>
            <person name="Baker J.L."/>
            <person name="Morton J.T."/>
            <person name="Dinis M."/>
            <person name="Alvarez R."/>
            <person name="Tran N.C."/>
            <person name="Knight R."/>
            <person name="Edlund A."/>
        </authorList>
    </citation>
    <scope>NUCLEOTIDE SEQUENCE</scope>
    <source>
        <strain evidence="13">JCVI_29_bin.11</strain>
        <strain evidence="12">JCVI_39_bin.18</strain>
        <strain evidence="14">JCVI_44_bin.2</strain>
    </source>
</reference>
<dbReference type="Pfam" id="PF03477">
    <property type="entry name" value="ATP-cone"/>
    <property type="match status" value="1"/>
</dbReference>
<keyword evidence="1 8" id="KW-0678">Repressor</keyword>
<dbReference type="EMBL" id="JABZXO010000002">
    <property type="protein sequence ID" value="MBF1656607.1"/>
    <property type="molecule type" value="Genomic_DNA"/>
</dbReference>
<dbReference type="Proteomes" id="UP000713964">
    <property type="component" value="Unassembled WGS sequence"/>
</dbReference>
<dbReference type="GeneID" id="61435772"/>
<evidence type="ECO:0000256" key="1">
    <source>
        <dbReference type="ARBA" id="ARBA00022491"/>
    </source>
</evidence>
<dbReference type="PATRIC" id="fig|43675.28.peg.173"/>
<reference evidence="11" key="1">
    <citation type="submission" date="2015-08" db="EMBL/GenBank/DDBJ databases">
        <title>Complete DNA Sequence of Pseudomonas syringae pv. actinidiae, the Causal Agent of Kiwifruit Canker Disease.</title>
        <authorList>
            <person name="Rikkerink E.H.A."/>
            <person name="Fineran P.C."/>
        </authorList>
    </citation>
    <scope>NUCLEOTIDE SEQUENCE</scope>
    <source>
        <strain evidence="11">NUM-Rm6536</strain>
    </source>
</reference>
<evidence type="ECO:0000256" key="2">
    <source>
        <dbReference type="ARBA" id="ARBA00022723"/>
    </source>
</evidence>
<dbReference type="GO" id="GO:0005524">
    <property type="term" value="F:ATP binding"/>
    <property type="evidence" value="ECO:0007669"/>
    <property type="project" value="UniProtKB-UniRule"/>
</dbReference>
<evidence type="ECO:0000256" key="4">
    <source>
        <dbReference type="ARBA" id="ARBA00022840"/>
    </source>
</evidence>
<sequence length="151" mass="16965">MYCPYCKHTDSRVVDSRTTDDGAAIRRRRQCTSCARRFTTVETTTISVIKRSGVTEPFDRSKIAAGVRKACQGRPVGEDDLAKLAQEVEELIRARGLAEINAHEVGLTILEPLSKLDAVAYLRFASVYQAFENLEDFEEAIARLREDRIAQ</sequence>
<evidence type="ECO:0000256" key="3">
    <source>
        <dbReference type="ARBA" id="ARBA00022741"/>
    </source>
</evidence>
<evidence type="ECO:0000313" key="10">
    <source>
        <dbReference type="EMBL" id="ATF62589.1"/>
    </source>
</evidence>
<accession>A0A0K2RX64</accession>
<proteinExistence type="inferred from homology"/>
<evidence type="ECO:0000313" key="13">
    <source>
        <dbReference type="EMBL" id="MBF1658293.1"/>
    </source>
</evidence>
<keyword evidence="5 8" id="KW-0805">Transcription regulation</keyword>
<keyword evidence="7 8" id="KW-0804">Transcription</keyword>
<feature type="domain" description="ATP-cone" evidence="9">
    <location>
        <begin position="46"/>
        <end position="136"/>
    </location>
</feature>
<keyword evidence="8" id="KW-0862">Zinc</keyword>
<keyword evidence="4 8" id="KW-0067">ATP-binding</keyword>
<dbReference type="EMBL" id="JABZXR010000001">
    <property type="protein sequence ID" value="MBF1663001.1"/>
    <property type="molecule type" value="Genomic_DNA"/>
</dbReference>
<dbReference type="NCBIfam" id="TIGR00244">
    <property type="entry name" value="transcriptional regulator NrdR"/>
    <property type="match status" value="1"/>
</dbReference>
<dbReference type="AlphaFoldDB" id="A0A0K2RX64"/>
<feature type="zinc finger region" evidence="8">
    <location>
        <begin position="3"/>
        <end position="34"/>
    </location>
</feature>
<evidence type="ECO:0000256" key="7">
    <source>
        <dbReference type="ARBA" id="ARBA00023163"/>
    </source>
</evidence>
<protein>
    <recommendedName>
        <fullName evidence="8">Transcriptional repressor NrdR</fullName>
    </recommendedName>
</protein>
<dbReference type="RefSeq" id="WP_005506525.1">
    <property type="nucleotide sequence ID" value="NZ_AP014938.1"/>
</dbReference>
<reference evidence="16" key="4">
    <citation type="submission" date="2017-09" db="EMBL/GenBank/DDBJ databases">
        <title>FDA dAtabase for Regulatory Grade micrObial Sequences (FDA-ARGOS): Supporting development and validation of Infectious Disease Dx tests.</title>
        <authorList>
            <person name="Minogue T."/>
            <person name="Wolcott M."/>
            <person name="Wasieloski L."/>
            <person name="Aguilar W."/>
            <person name="Moore D."/>
            <person name="Tallon L."/>
            <person name="Sadzewicz L."/>
            <person name="Ott S."/>
            <person name="Zhao X."/>
            <person name="Nagaraj S."/>
            <person name="Vavikolanu K."/>
            <person name="Aluvathingal J."/>
            <person name="Nadendla S."/>
            <person name="Sichtig H."/>
        </authorList>
    </citation>
    <scope>NUCLEOTIDE SEQUENCE [LARGE SCALE GENOMIC DNA]</scope>
    <source>
        <strain evidence="16">FDAARGOS_369</strain>
    </source>
</reference>
<evidence type="ECO:0000313" key="15">
    <source>
        <dbReference type="Proteomes" id="UP000066203"/>
    </source>
</evidence>
<dbReference type="OMA" id="YRFTTYE"/>
<dbReference type="EMBL" id="CP023510">
    <property type="protein sequence ID" value="ATF62589.1"/>
    <property type="molecule type" value="Genomic_DNA"/>
</dbReference>
<evidence type="ECO:0000313" key="16">
    <source>
        <dbReference type="Proteomes" id="UP000218628"/>
    </source>
</evidence>
<name>A0A0K2RX64_9MICC</name>
<dbReference type="PROSITE" id="PS51161">
    <property type="entry name" value="ATP_CONE"/>
    <property type="match status" value="1"/>
</dbReference>